<dbReference type="OrthoDB" id="192148at2759"/>
<name>A0A9P5X083_9AGAR</name>
<organism evidence="2 3">
    <name type="scientific">Macrolepiota fuliginosa MF-IS2</name>
    <dbReference type="NCBI Taxonomy" id="1400762"/>
    <lineage>
        <taxon>Eukaryota</taxon>
        <taxon>Fungi</taxon>
        <taxon>Dikarya</taxon>
        <taxon>Basidiomycota</taxon>
        <taxon>Agaricomycotina</taxon>
        <taxon>Agaricomycetes</taxon>
        <taxon>Agaricomycetidae</taxon>
        <taxon>Agaricales</taxon>
        <taxon>Agaricineae</taxon>
        <taxon>Agaricaceae</taxon>
        <taxon>Macrolepiota</taxon>
    </lineage>
</organism>
<sequence>MSNPGPQHLISAMTAANFIPVPGIAIAAGVALLIINIVQTMRNNNDEFTSLGRDLCVTVAAIIERVNIDQAEQSTPTSPTMNLQQDVDQLVFNM</sequence>
<keyword evidence="1" id="KW-1133">Transmembrane helix</keyword>
<evidence type="ECO:0000313" key="3">
    <source>
        <dbReference type="Proteomes" id="UP000807342"/>
    </source>
</evidence>
<proteinExistence type="predicted"/>
<evidence type="ECO:0000313" key="2">
    <source>
        <dbReference type="EMBL" id="KAF9441827.1"/>
    </source>
</evidence>
<reference evidence="2" key="1">
    <citation type="submission" date="2020-11" db="EMBL/GenBank/DDBJ databases">
        <authorList>
            <consortium name="DOE Joint Genome Institute"/>
            <person name="Ahrendt S."/>
            <person name="Riley R."/>
            <person name="Andreopoulos W."/>
            <person name="Labutti K."/>
            <person name="Pangilinan J."/>
            <person name="Ruiz-Duenas F.J."/>
            <person name="Barrasa J.M."/>
            <person name="Sanchez-Garcia M."/>
            <person name="Camarero S."/>
            <person name="Miyauchi S."/>
            <person name="Serrano A."/>
            <person name="Linde D."/>
            <person name="Babiker R."/>
            <person name="Drula E."/>
            <person name="Ayuso-Fernandez I."/>
            <person name="Pacheco R."/>
            <person name="Padilla G."/>
            <person name="Ferreira P."/>
            <person name="Barriuso J."/>
            <person name="Kellner H."/>
            <person name="Castanera R."/>
            <person name="Alfaro M."/>
            <person name="Ramirez L."/>
            <person name="Pisabarro A.G."/>
            <person name="Kuo A."/>
            <person name="Tritt A."/>
            <person name="Lipzen A."/>
            <person name="He G."/>
            <person name="Yan M."/>
            <person name="Ng V."/>
            <person name="Cullen D."/>
            <person name="Martin F."/>
            <person name="Rosso M.-N."/>
            <person name="Henrissat B."/>
            <person name="Hibbett D."/>
            <person name="Martinez A.T."/>
            <person name="Grigoriev I.V."/>
        </authorList>
    </citation>
    <scope>NUCLEOTIDE SEQUENCE</scope>
    <source>
        <strain evidence="2">MF-IS2</strain>
    </source>
</reference>
<dbReference type="Proteomes" id="UP000807342">
    <property type="component" value="Unassembled WGS sequence"/>
</dbReference>
<feature type="transmembrane region" description="Helical" evidence="1">
    <location>
        <begin position="12"/>
        <end position="35"/>
    </location>
</feature>
<keyword evidence="1" id="KW-0812">Transmembrane</keyword>
<protein>
    <submittedName>
        <fullName evidence="2">Uncharacterized protein</fullName>
    </submittedName>
</protein>
<dbReference type="EMBL" id="MU151774">
    <property type="protein sequence ID" value="KAF9441827.1"/>
    <property type="molecule type" value="Genomic_DNA"/>
</dbReference>
<comment type="caution">
    <text evidence="2">The sequence shown here is derived from an EMBL/GenBank/DDBJ whole genome shotgun (WGS) entry which is preliminary data.</text>
</comment>
<accession>A0A9P5X083</accession>
<keyword evidence="3" id="KW-1185">Reference proteome</keyword>
<gene>
    <name evidence="2" type="ORF">P691DRAFT_765841</name>
</gene>
<dbReference type="AlphaFoldDB" id="A0A9P5X083"/>
<keyword evidence="1" id="KW-0472">Membrane</keyword>
<evidence type="ECO:0000256" key="1">
    <source>
        <dbReference type="SAM" id="Phobius"/>
    </source>
</evidence>